<protein>
    <submittedName>
        <fullName evidence="1">Uncharacterized protein</fullName>
    </submittedName>
</protein>
<dbReference type="OrthoDB" id="6423234at2759"/>
<sequence length="326" mass="37731">MVLNKTAVYDEKKEIFKSTIFHFNNKNSEKFDFICLQEVPNLHLAFSESYFCQTTFKSQSFETRSQNIIIPLEYTFYIHGNSNMKNKDFQSRVGIDLTKEIKIPFDSERNSNSEINPSNNRRYPWVMRLNLFPNILAQPEQQVHCSNDKSKCLPQTHYGPDKNETVLSTEHFHKTVKRAAVNENETIENEPSFVENETSAEENVTIETMTIDNVTIALGEIDNETIDIAIADNVTLENVTAEIEMKQIIYVHGLFEMSRGECRDFPETGLYEYKAAQLAIRHVNDRNLIEGYQLQMYHNDTMSAVSVKRTEIKLKGILKELDSMKT</sequence>
<organism evidence="1 2">
    <name type="scientific">Trichonephila clavata</name>
    <name type="common">Joro spider</name>
    <name type="synonym">Nephila clavata</name>
    <dbReference type="NCBI Taxonomy" id="2740835"/>
    <lineage>
        <taxon>Eukaryota</taxon>
        <taxon>Metazoa</taxon>
        <taxon>Ecdysozoa</taxon>
        <taxon>Arthropoda</taxon>
        <taxon>Chelicerata</taxon>
        <taxon>Arachnida</taxon>
        <taxon>Araneae</taxon>
        <taxon>Araneomorphae</taxon>
        <taxon>Entelegynae</taxon>
        <taxon>Araneoidea</taxon>
        <taxon>Nephilidae</taxon>
        <taxon>Trichonephila</taxon>
    </lineage>
</organism>
<comment type="caution">
    <text evidence="1">The sequence shown here is derived from an EMBL/GenBank/DDBJ whole genome shotgun (WGS) entry which is preliminary data.</text>
</comment>
<dbReference type="EMBL" id="BMAO01025934">
    <property type="protein sequence ID" value="GFR05970.1"/>
    <property type="molecule type" value="Genomic_DNA"/>
</dbReference>
<name>A0A8X6IJJ8_TRICU</name>
<gene>
    <name evidence="1" type="primary">AVEN_268667_1</name>
    <name evidence="1" type="ORF">TNCT_385671</name>
</gene>
<evidence type="ECO:0000313" key="2">
    <source>
        <dbReference type="Proteomes" id="UP000887116"/>
    </source>
</evidence>
<accession>A0A8X6IJJ8</accession>
<dbReference type="AlphaFoldDB" id="A0A8X6IJJ8"/>
<reference evidence="1" key="1">
    <citation type="submission" date="2020-07" db="EMBL/GenBank/DDBJ databases">
        <title>Multicomponent nature underlies the extraordinary mechanical properties of spider dragline silk.</title>
        <authorList>
            <person name="Kono N."/>
            <person name="Nakamura H."/>
            <person name="Mori M."/>
            <person name="Yoshida Y."/>
            <person name="Ohtoshi R."/>
            <person name="Malay A.D."/>
            <person name="Moran D.A.P."/>
            <person name="Tomita M."/>
            <person name="Numata K."/>
            <person name="Arakawa K."/>
        </authorList>
    </citation>
    <scope>NUCLEOTIDE SEQUENCE</scope>
</reference>
<proteinExistence type="predicted"/>
<keyword evidence="2" id="KW-1185">Reference proteome</keyword>
<evidence type="ECO:0000313" key="1">
    <source>
        <dbReference type="EMBL" id="GFR05970.1"/>
    </source>
</evidence>
<dbReference type="Proteomes" id="UP000887116">
    <property type="component" value="Unassembled WGS sequence"/>
</dbReference>